<evidence type="ECO:0000256" key="1">
    <source>
        <dbReference type="ARBA" id="ARBA00006484"/>
    </source>
</evidence>
<accession>A0A0T5NNB5</accession>
<dbReference type="PROSITE" id="PS00061">
    <property type="entry name" value="ADH_SHORT"/>
    <property type="match status" value="1"/>
</dbReference>
<name>A0A0T5NNB5_9RHOB</name>
<dbReference type="SMART" id="SM00822">
    <property type="entry name" value="PKS_KR"/>
    <property type="match status" value="1"/>
</dbReference>
<dbReference type="PANTHER" id="PTHR43639">
    <property type="entry name" value="OXIDOREDUCTASE, SHORT-CHAIN DEHYDROGENASE/REDUCTASE FAMILY (AFU_ORTHOLOGUE AFUA_5G02870)"/>
    <property type="match status" value="1"/>
</dbReference>
<keyword evidence="2" id="KW-0560">Oxidoreductase</keyword>
<sequence length="251" mass="25832">MTRTAIITGAGSGIGAATAKRFAEDGWNVVLNGRTHDKLDAVAGELPEMGVRVVEGDVSKPDDAERLVTEAVESFGGLTCLVNNAGIARGGVPGELSHEDFDAQMRINVGGIFNCVTAALPELKKADGACIVNTSSVSGLGGDWSMFGYNASKGAVSNMTRAMALDLAPDIRVNAVAPSLTRTDMSSGIRDNDDLMARFTDRIPMGRGAEPEDIASVIAFLASADAGFVNGVVLPVDGGLSASNGQPNFSA</sequence>
<dbReference type="OrthoDB" id="9797020at2"/>
<dbReference type="FunFam" id="3.40.50.720:FF:000084">
    <property type="entry name" value="Short-chain dehydrogenase reductase"/>
    <property type="match status" value="1"/>
</dbReference>
<dbReference type="SUPFAM" id="SSF51735">
    <property type="entry name" value="NAD(P)-binding Rossmann-fold domains"/>
    <property type="match status" value="1"/>
</dbReference>
<comment type="caution">
    <text evidence="4">The sequence shown here is derived from an EMBL/GenBank/DDBJ whole genome shotgun (WGS) entry which is preliminary data.</text>
</comment>
<dbReference type="EMBL" id="LAXJ01000031">
    <property type="protein sequence ID" value="KRS10474.1"/>
    <property type="molecule type" value="Genomic_DNA"/>
</dbReference>
<dbReference type="InterPro" id="IPR002347">
    <property type="entry name" value="SDR_fam"/>
</dbReference>
<dbReference type="PANTHER" id="PTHR43639:SF9">
    <property type="entry name" value="BLL5898 PROTEIN"/>
    <property type="match status" value="1"/>
</dbReference>
<dbReference type="Proteomes" id="UP000051295">
    <property type="component" value="Unassembled WGS sequence"/>
</dbReference>
<feature type="domain" description="Ketoreductase" evidence="3">
    <location>
        <begin position="3"/>
        <end position="192"/>
    </location>
</feature>
<dbReference type="CDD" id="cd05233">
    <property type="entry name" value="SDR_c"/>
    <property type="match status" value="1"/>
</dbReference>
<protein>
    <submittedName>
        <fullName evidence="4">3-oxoacyl-ACP reductase</fullName>
    </submittedName>
</protein>
<dbReference type="PRINTS" id="PR00081">
    <property type="entry name" value="GDHRDH"/>
</dbReference>
<reference evidence="4 5" key="1">
    <citation type="submission" date="2015-04" db="EMBL/GenBank/DDBJ databases">
        <title>The draft genome sequence of Roseovarius sp.R12b.</title>
        <authorList>
            <person name="Li G."/>
            <person name="Lai Q."/>
            <person name="Shao Z."/>
            <person name="Yan P."/>
        </authorList>
    </citation>
    <scope>NUCLEOTIDE SEQUENCE [LARGE SCALE GENOMIC DNA]</scope>
    <source>
        <strain evidence="4 5">R12B</strain>
    </source>
</reference>
<dbReference type="STRING" id="1641875.XM53_20905"/>
<dbReference type="InterPro" id="IPR057326">
    <property type="entry name" value="KR_dom"/>
</dbReference>
<evidence type="ECO:0000259" key="3">
    <source>
        <dbReference type="SMART" id="SM00822"/>
    </source>
</evidence>
<evidence type="ECO:0000313" key="4">
    <source>
        <dbReference type="EMBL" id="KRS10474.1"/>
    </source>
</evidence>
<proteinExistence type="inferred from homology"/>
<evidence type="ECO:0000256" key="2">
    <source>
        <dbReference type="ARBA" id="ARBA00023002"/>
    </source>
</evidence>
<dbReference type="RefSeq" id="WP_057796745.1">
    <property type="nucleotide sequence ID" value="NZ_LAXJ01000031.1"/>
</dbReference>
<keyword evidence="5" id="KW-1185">Reference proteome</keyword>
<dbReference type="GO" id="GO:0016491">
    <property type="term" value="F:oxidoreductase activity"/>
    <property type="evidence" value="ECO:0007669"/>
    <property type="project" value="UniProtKB-KW"/>
</dbReference>
<dbReference type="AlphaFoldDB" id="A0A0T5NNB5"/>
<dbReference type="Gene3D" id="3.40.50.720">
    <property type="entry name" value="NAD(P)-binding Rossmann-like Domain"/>
    <property type="match status" value="1"/>
</dbReference>
<dbReference type="PATRIC" id="fig|1641875.4.peg.3253"/>
<dbReference type="NCBIfam" id="NF005559">
    <property type="entry name" value="PRK07231.1"/>
    <property type="match status" value="1"/>
</dbReference>
<dbReference type="PRINTS" id="PR00080">
    <property type="entry name" value="SDRFAMILY"/>
</dbReference>
<dbReference type="Pfam" id="PF13561">
    <property type="entry name" value="adh_short_C2"/>
    <property type="match status" value="1"/>
</dbReference>
<evidence type="ECO:0000313" key="5">
    <source>
        <dbReference type="Proteomes" id="UP000051295"/>
    </source>
</evidence>
<dbReference type="InterPro" id="IPR036291">
    <property type="entry name" value="NAD(P)-bd_dom_sf"/>
</dbReference>
<gene>
    <name evidence="4" type="ORF">XM53_20905</name>
</gene>
<organism evidence="4 5">
    <name type="scientific">Roseovarius atlanticus</name>
    <dbReference type="NCBI Taxonomy" id="1641875"/>
    <lineage>
        <taxon>Bacteria</taxon>
        <taxon>Pseudomonadati</taxon>
        <taxon>Pseudomonadota</taxon>
        <taxon>Alphaproteobacteria</taxon>
        <taxon>Rhodobacterales</taxon>
        <taxon>Roseobacteraceae</taxon>
        <taxon>Roseovarius</taxon>
    </lineage>
</organism>
<dbReference type="InterPro" id="IPR020904">
    <property type="entry name" value="Sc_DH/Rdtase_CS"/>
</dbReference>
<comment type="similarity">
    <text evidence="1">Belongs to the short-chain dehydrogenases/reductases (SDR) family.</text>
</comment>